<sequence length="496" mass="55684">MSLFRLPAELISNILEYLDCKSLLAWREVCRGFKASVDTSSLLRYQIALYASGMQDGPPGPIAVADRLAKLEAYDEAWRNLEWKAHAESALPSTSLWELYGGIWARSKGRKTLVFRQLPSRTRGVEERQWEVATDVVLRDFGLDSCQDLLVLVEKLQSGTNLCSVHLRTLSSGARHPLAPKSGILEYERPIEDTARTDWSYSIRVSGDYVGILFLNDPAALCELFVWEWKTGVLRLKIVEPQMRSFTFLEVFYVLVGAIESNTGPGFPSLFAYDLHELSTQGLGIEDTPSVCSFQLPLAAPNRPAWELLMSCDPAPNWFPNPELGTPFYTGEDDRLIVLNLQFLVAPVIRSHTIVIHSRVLSTVIATLRRDGGEKVIPWEAWQHGCQLLPEHGHWSTWSCSTFGMRYVCPKPIQRGGVRMVRVRDFHPTRVNRAEEAARDEAGIYGLPQFQHVLPSVIKEVPLPDQLQNSARLQLMISEDNIVALEVSGSLAQSAL</sequence>
<evidence type="ECO:0000313" key="2">
    <source>
        <dbReference type="Proteomes" id="UP000814140"/>
    </source>
</evidence>
<dbReference type="EMBL" id="MU277188">
    <property type="protein sequence ID" value="KAI0068303.1"/>
    <property type="molecule type" value="Genomic_DNA"/>
</dbReference>
<comment type="caution">
    <text evidence="1">The sequence shown here is derived from an EMBL/GenBank/DDBJ whole genome shotgun (WGS) entry which is preliminary data.</text>
</comment>
<keyword evidence="2" id="KW-1185">Reference proteome</keyword>
<name>A0ACB8TIR5_9AGAM</name>
<reference evidence="1" key="2">
    <citation type="journal article" date="2022" name="New Phytol.">
        <title>Evolutionary transition to the ectomycorrhizal habit in the genomes of a hyperdiverse lineage of mushroom-forming fungi.</title>
        <authorList>
            <person name="Looney B."/>
            <person name="Miyauchi S."/>
            <person name="Morin E."/>
            <person name="Drula E."/>
            <person name="Courty P.E."/>
            <person name="Kohler A."/>
            <person name="Kuo A."/>
            <person name="LaButti K."/>
            <person name="Pangilinan J."/>
            <person name="Lipzen A."/>
            <person name="Riley R."/>
            <person name="Andreopoulos W."/>
            <person name="He G."/>
            <person name="Johnson J."/>
            <person name="Nolan M."/>
            <person name="Tritt A."/>
            <person name="Barry K.W."/>
            <person name="Grigoriev I.V."/>
            <person name="Nagy L.G."/>
            <person name="Hibbett D."/>
            <person name="Henrissat B."/>
            <person name="Matheny P.B."/>
            <person name="Labbe J."/>
            <person name="Martin F.M."/>
        </authorList>
    </citation>
    <scope>NUCLEOTIDE SEQUENCE</scope>
    <source>
        <strain evidence="1">HHB10654</strain>
    </source>
</reference>
<protein>
    <submittedName>
        <fullName evidence="1">Uncharacterized protein</fullName>
    </submittedName>
</protein>
<reference evidence="1" key="1">
    <citation type="submission" date="2021-03" db="EMBL/GenBank/DDBJ databases">
        <authorList>
            <consortium name="DOE Joint Genome Institute"/>
            <person name="Ahrendt S."/>
            <person name="Looney B.P."/>
            <person name="Miyauchi S."/>
            <person name="Morin E."/>
            <person name="Drula E."/>
            <person name="Courty P.E."/>
            <person name="Chicoki N."/>
            <person name="Fauchery L."/>
            <person name="Kohler A."/>
            <person name="Kuo A."/>
            <person name="Labutti K."/>
            <person name="Pangilinan J."/>
            <person name="Lipzen A."/>
            <person name="Riley R."/>
            <person name="Andreopoulos W."/>
            <person name="He G."/>
            <person name="Johnson J."/>
            <person name="Barry K.W."/>
            <person name="Grigoriev I.V."/>
            <person name="Nagy L."/>
            <person name="Hibbett D."/>
            <person name="Henrissat B."/>
            <person name="Matheny P.B."/>
            <person name="Labbe J."/>
            <person name="Martin F."/>
        </authorList>
    </citation>
    <scope>NUCLEOTIDE SEQUENCE</scope>
    <source>
        <strain evidence="1">HHB10654</strain>
    </source>
</reference>
<accession>A0ACB8TIR5</accession>
<proteinExistence type="predicted"/>
<gene>
    <name evidence="1" type="ORF">BV25DRAFT_1793722</name>
</gene>
<dbReference type="Proteomes" id="UP000814140">
    <property type="component" value="Unassembled WGS sequence"/>
</dbReference>
<organism evidence="1 2">
    <name type="scientific">Artomyces pyxidatus</name>
    <dbReference type="NCBI Taxonomy" id="48021"/>
    <lineage>
        <taxon>Eukaryota</taxon>
        <taxon>Fungi</taxon>
        <taxon>Dikarya</taxon>
        <taxon>Basidiomycota</taxon>
        <taxon>Agaricomycotina</taxon>
        <taxon>Agaricomycetes</taxon>
        <taxon>Russulales</taxon>
        <taxon>Auriscalpiaceae</taxon>
        <taxon>Artomyces</taxon>
    </lineage>
</organism>
<evidence type="ECO:0000313" key="1">
    <source>
        <dbReference type="EMBL" id="KAI0068303.1"/>
    </source>
</evidence>